<comment type="caution">
    <text evidence="6">The sequence shown here is derived from an EMBL/GenBank/DDBJ whole genome shotgun (WGS) entry which is preliminary data.</text>
</comment>
<evidence type="ECO:0000256" key="1">
    <source>
        <dbReference type="ARBA" id="ARBA00009437"/>
    </source>
</evidence>
<dbReference type="AlphaFoldDB" id="A0A7V7FX41"/>
<proteinExistence type="inferred from homology"/>
<evidence type="ECO:0000313" key="6">
    <source>
        <dbReference type="EMBL" id="KAA0010260.1"/>
    </source>
</evidence>
<dbReference type="Gene3D" id="3.40.190.290">
    <property type="match status" value="1"/>
</dbReference>
<dbReference type="PROSITE" id="PS50931">
    <property type="entry name" value="HTH_LYSR"/>
    <property type="match status" value="1"/>
</dbReference>
<gene>
    <name evidence="6" type="ORF">F0A17_17460</name>
</gene>
<evidence type="ECO:0000256" key="2">
    <source>
        <dbReference type="ARBA" id="ARBA00023015"/>
    </source>
</evidence>
<dbReference type="InterPro" id="IPR058163">
    <property type="entry name" value="LysR-type_TF_proteobact-type"/>
</dbReference>
<dbReference type="Pfam" id="PF00126">
    <property type="entry name" value="HTH_1"/>
    <property type="match status" value="1"/>
</dbReference>
<dbReference type="GO" id="GO:0006351">
    <property type="term" value="P:DNA-templated transcription"/>
    <property type="evidence" value="ECO:0007669"/>
    <property type="project" value="TreeGrafter"/>
</dbReference>
<dbReference type="Proteomes" id="UP000486760">
    <property type="component" value="Unassembled WGS sequence"/>
</dbReference>
<keyword evidence="7" id="KW-1185">Reference proteome</keyword>
<feature type="domain" description="HTH lysR-type" evidence="5">
    <location>
        <begin position="1"/>
        <end position="59"/>
    </location>
</feature>
<dbReference type="Gene3D" id="1.10.10.10">
    <property type="entry name" value="Winged helix-like DNA-binding domain superfamily/Winged helix DNA-binding domain"/>
    <property type="match status" value="1"/>
</dbReference>
<dbReference type="PANTHER" id="PTHR30537">
    <property type="entry name" value="HTH-TYPE TRANSCRIPTIONAL REGULATOR"/>
    <property type="match status" value="1"/>
</dbReference>
<keyword evidence="3" id="KW-0238">DNA-binding</keyword>
<dbReference type="EMBL" id="VTPY01000007">
    <property type="protein sequence ID" value="KAA0010260.1"/>
    <property type="molecule type" value="Genomic_DNA"/>
</dbReference>
<evidence type="ECO:0000259" key="5">
    <source>
        <dbReference type="PROSITE" id="PS50931"/>
    </source>
</evidence>
<dbReference type="Pfam" id="PF03466">
    <property type="entry name" value="LysR_substrate"/>
    <property type="match status" value="1"/>
</dbReference>
<comment type="similarity">
    <text evidence="1">Belongs to the LysR transcriptional regulatory family.</text>
</comment>
<dbReference type="InterPro" id="IPR000847">
    <property type="entry name" value="LysR_HTH_N"/>
</dbReference>
<dbReference type="PANTHER" id="PTHR30537:SF72">
    <property type="entry name" value="LYSR FAMILY TRANSCRIPTIONAL REGULATOR"/>
    <property type="match status" value="1"/>
</dbReference>
<evidence type="ECO:0000256" key="4">
    <source>
        <dbReference type="ARBA" id="ARBA00023163"/>
    </source>
</evidence>
<keyword evidence="4" id="KW-0804">Transcription</keyword>
<dbReference type="GO" id="GO:0003700">
    <property type="term" value="F:DNA-binding transcription factor activity"/>
    <property type="evidence" value="ECO:0007669"/>
    <property type="project" value="InterPro"/>
</dbReference>
<keyword evidence="2" id="KW-0805">Transcription regulation</keyword>
<name>A0A7V7FX41_9GAMM</name>
<reference evidence="6 7" key="1">
    <citation type="submission" date="2019-08" db="EMBL/GenBank/DDBJ databases">
        <title>Bioinformatics analysis of the strain L3 and L5.</title>
        <authorList>
            <person name="Li X."/>
        </authorList>
    </citation>
    <scope>NUCLEOTIDE SEQUENCE [LARGE SCALE GENOMIC DNA]</scope>
    <source>
        <strain evidence="6 7">L5</strain>
    </source>
</reference>
<dbReference type="InterPro" id="IPR036388">
    <property type="entry name" value="WH-like_DNA-bd_sf"/>
</dbReference>
<protein>
    <submittedName>
        <fullName evidence="6">LysR family transcriptional regulator</fullName>
    </submittedName>
</protein>
<dbReference type="RefSeq" id="WP_149329642.1">
    <property type="nucleotide sequence ID" value="NZ_VTPY01000007.1"/>
</dbReference>
<dbReference type="FunFam" id="3.40.190.290:FF:000001">
    <property type="entry name" value="Transcriptional regulator, LysR family"/>
    <property type="match status" value="1"/>
</dbReference>
<dbReference type="SUPFAM" id="SSF53850">
    <property type="entry name" value="Periplasmic binding protein-like II"/>
    <property type="match status" value="1"/>
</dbReference>
<accession>A0A7V7FX41</accession>
<organism evidence="6 7">
    <name type="scientific">Billgrantia pellis</name>
    <dbReference type="NCBI Taxonomy" id="2606936"/>
    <lineage>
        <taxon>Bacteria</taxon>
        <taxon>Pseudomonadati</taxon>
        <taxon>Pseudomonadota</taxon>
        <taxon>Gammaproteobacteria</taxon>
        <taxon>Oceanospirillales</taxon>
        <taxon>Halomonadaceae</taxon>
        <taxon>Billgrantia</taxon>
    </lineage>
</organism>
<dbReference type="FunFam" id="1.10.10.10:FF:000001">
    <property type="entry name" value="LysR family transcriptional regulator"/>
    <property type="match status" value="1"/>
</dbReference>
<dbReference type="GO" id="GO:0043565">
    <property type="term" value="F:sequence-specific DNA binding"/>
    <property type="evidence" value="ECO:0007669"/>
    <property type="project" value="TreeGrafter"/>
</dbReference>
<dbReference type="InterPro" id="IPR036390">
    <property type="entry name" value="WH_DNA-bd_sf"/>
</dbReference>
<evidence type="ECO:0000256" key="3">
    <source>
        <dbReference type="ARBA" id="ARBA00023125"/>
    </source>
</evidence>
<dbReference type="InterPro" id="IPR005119">
    <property type="entry name" value="LysR_subst-bd"/>
</dbReference>
<dbReference type="SUPFAM" id="SSF46785">
    <property type="entry name" value="Winged helix' DNA-binding domain"/>
    <property type="match status" value="1"/>
</dbReference>
<dbReference type="CDD" id="cd08472">
    <property type="entry name" value="PBP2_CrgA_like_3"/>
    <property type="match status" value="1"/>
</dbReference>
<sequence length="320" mass="35563">MDRFDAMTLFVRIVEVGSFTKAANALDIPRATATLAIQQLERRLGVRLLERTTRQVRTTVEGQAFYERCVQLLAELEDAEAILKPVASNPSGVLRVELHGIHASRIVLPRIDEFHARYPRLELVVTSGDRLVDLVGEGVDCAVRGGTPGDSTLIARRLAEFPQVICASPAYLERMGRPESPAALRDHHAVRFVSGSRAPDAELEVVIDGQTRAFAAGGWMTVNDAQNYVACALRGCGLIQVPRFHLEQALASGDLVEVLPEWEKPTLPIHLVYPHRRQLSPRVRVFIDWLVDLYAERFGTNRQATSTKRETPASRKLSES</sequence>
<evidence type="ECO:0000313" key="7">
    <source>
        <dbReference type="Proteomes" id="UP000486760"/>
    </source>
</evidence>